<dbReference type="Pfam" id="PF15599">
    <property type="entry name" value="Imm63"/>
    <property type="match status" value="1"/>
</dbReference>
<evidence type="ECO:0000313" key="2">
    <source>
        <dbReference type="EMBL" id="VYT73180.1"/>
    </source>
</evidence>
<evidence type="ECO:0000259" key="1">
    <source>
        <dbReference type="Pfam" id="PF15599"/>
    </source>
</evidence>
<dbReference type="AlphaFoldDB" id="A0A6N2Z5W6"/>
<gene>
    <name evidence="2" type="ORF">CPLFYP93_00463</name>
</gene>
<name>A0A6N2Z5W6_9CLOT</name>
<dbReference type="InterPro" id="IPR028952">
    <property type="entry name" value="Imm63"/>
</dbReference>
<protein>
    <recommendedName>
        <fullName evidence="1">Immunity protein 63 domain-containing protein</fullName>
    </recommendedName>
</protein>
<proteinExistence type="predicted"/>
<organism evidence="2">
    <name type="scientific">Clostridium paraputrificum</name>
    <dbReference type="NCBI Taxonomy" id="29363"/>
    <lineage>
        <taxon>Bacteria</taxon>
        <taxon>Bacillati</taxon>
        <taxon>Bacillota</taxon>
        <taxon>Clostridia</taxon>
        <taxon>Eubacteriales</taxon>
        <taxon>Clostridiaceae</taxon>
        <taxon>Clostridium</taxon>
    </lineage>
</organism>
<feature type="domain" description="Immunity protein 63" evidence="1">
    <location>
        <begin position="46"/>
        <end position="127"/>
    </location>
</feature>
<dbReference type="RefSeq" id="WP_156558892.1">
    <property type="nucleotide sequence ID" value="NZ_CACRTV010000014.1"/>
</dbReference>
<sequence>MNIQQIVLNDLNKIVDEEIIGNNLKNIRFDYGDGGYEPGNYVYEDNGLYHYVGVGDRGGIEISKESKNVDEVLYEIYRDITFKEATKYAMINREKGKDWRRILFAKQLEMLRIIGNRFYIKRSNEIQEILKSNPYNDNI</sequence>
<reference evidence="2" key="1">
    <citation type="submission" date="2019-11" db="EMBL/GenBank/DDBJ databases">
        <authorList>
            <person name="Feng L."/>
        </authorList>
    </citation>
    <scope>NUCLEOTIDE SEQUENCE</scope>
    <source>
        <strain evidence="2">CParaputrificumLFYP93</strain>
    </source>
</reference>
<dbReference type="EMBL" id="CACRTV010000014">
    <property type="protein sequence ID" value="VYT73180.1"/>
    <property type="molecule type" value="Genomic_DNA"/>
</dbReference>
<accession>A0A6N2Z5W6</accession>